<dbReference type="GO" id="GO:0016075">
    <property type="term" value="P:rRNA catabolic process"/>
    <property type="evidence" value="ECO:0007669"/>
    <property type="project" value="TreeGrafter"/>
</dbReference>
<dbReference type="Gene3D" id="2.30.30.110">
    <property type="match status" value="1"/>
</dbReference>
<dbReference type="Pfam" id="PF02452">
    <property type="entry name" value="PemK_toxin"/>
    <property type="match status" value="1"/>
</dbReference>
<organism evidence="3 4">
    <name type="scientific">Faecalibacterium prausnitzii</name>
    <dbReference type="NCBI Taxonomy" id="853"/>
    <lineage>
        <taxon>Bacteria</taxon>
        <taxon>Bacillati</taxon>
        <taxon>Bacillota</taxon>
        <taxon>Clostridia</taxon>
        <taxon>Eubacteriales</taxon>
        <taxon>Oscillospiraceae</taxon>
        <taxon>Faecalibacterium</taxon>
    </lineage>
</organism>
<evidence type="ECO:0000313" key="4">
    <source>
        <dbReference type="Proteomes" id="UP000219901"/>
    </source>
</evidence>
<accession>A0A2A6ZXH2</accession>
<proteinExistence type="inferred from homology"/>
<dbReference type="AlphaFoldDB" id="A0A2A6ZXH2"/>
<dbReference type="GO" id="GO:0006402">
    <property type="term" value="P:mRNA catabolic process"/>
    <property type="evidence" value="ECO:0007669"/>
    <property type="project" value="TreeGrafter"/>
</dbReference>
<dbReference type="PANTHER" id="PTHR33988:SF2">
    <property type="entry name" value="ENDORIBONUCLEASE MAZF"/>
    <property type="match status" value="1"/>
</dbReference>
<protein>
    <submittedName>
        <fullName evidence="3">Toxin MazF</fullName>
    </submittedName>
</protein>
<dbReference type="GO" id="GO:0004521">
    <property type="term" value="F:RNA endonuclease activity"/>
    <property type="evidence" value="ECO:0007669"/>
    <property type="project" value="TreeGrafter"/>
</dbReference>
<comment type="similarity">
    <text evidence="1">Belongs to the PemK/MazF family.</text>
</comment>
<reference evidence="3 4" key="1">
    <citation type="journal article" date="2017" name="Front. Microbiol.">
        <title>New Insights into the Diversity of the Genus Faecalibacterium.</title>
        <authorList>
            <person name="Benevides L."/>
            <person name="Burman S."/>
            <person name="Martin R."/>
            <person name="Robert V."/>
            <person name="Thomas M."/>
            <person name="Miquel S."/>
            <person name="Chain F."/>
            <person name="Sokol H."/>
            <person name="Bermudez-Humaran L.G."/>
            <person name="Morrison M."/>
            <person name="Langella P."/>
            <person name="Azevedo V.A."/>
            <person name="Chatel J.M."/>
            <person name="Soares S."/>
        </authorList>
    </citation>
    <scope>NUCLEOTIDE SEQUENCE [LARGE SCALE GENOMIC DNA]</scope>
    <source>
        <strain evidence="3 4">CNCM I 4546</strain>
    </source>
</reference>
<dbReference type="GO" id="GO:0003677">
    <property type="term" value="F:DNA binding"/>
    <property type="evidence" value="ECO:0007669"/>
    <property type="project" value="InterPro"/>
</dbReference>
<dbReference type="PANTHER" id="PTHR33988">
    <property type="entry name" value="ENDORIBONUCLEASE MAZF-RELATED"/>
    <property type="match status" value="1"/>
</dbReference>
<name>A0A2A6ZXH2_9FIRM</name>
<dbReference type="InterPro" id="IPR011067">
    <property type="entry name" value="Plasmid_toxin/cell-grow_inhib"/>
</dbReference>
<evidence type="ECO:0000256" key="2">
    <source>
        <dbReference type="ARBA" id="ARBA00022649"/>
    </source>
</evidence>
<evidence type="ECO:0000313" key="3">
    <source>
        <dbReference type="EMBL" id="PDX71537.1"/>
    </source>
</evidence>
<dbReference type="Proteomes" id="UP000219901">
    <property type="component" value="Unassembled WGS sequence"/>
</dbReference>
<keyword evidence="2" id="KW-1277">Toxin-antitoxin system</keyword>
<evidence type="ECO:0000256" key="1">
    <source>
        <dbReference type="ARBA" id="ARBA00007521"/>
    </source>
</evidence>
<sequence>MQRAVYILKKGGQLLIQNWKFQRGDIFFTRFDNAIGSEQSGNRPAVVLQNDVGNFYSPTLIVATLTSKAAKKYTQPTHCLLVNEFLSVPSIVQAEQIFTVDKSRVLKFLGHLTPEEMDRVDDAVRASLALNPMGSIQRLPPIIRSTAAYAPPEVVDGKPPLYPYTPIKSSFENAGSVEDMMLYTELEAAVHAMIQRLEYSFTFSPSLLTIPKRKQQVAEILKEAETYIWRIKEEMRCA</sequence>
<dbReference type="SUPFAM" id="SSF50118">
    <property type="entry name" value="Cell growth inhibitor/plasmid maintenance toxic component"/>
    <property type="match status" value="1"/>
</dbReference>
<dbReference type="EMBL" id="NMTV01000070">
    <property type="protein sequence ID" value="PDX71537.1"/>
    <property type="molecule type" value="Genomic_DNA"/>
</dbReference>
<dbReference type="InterPro" id="IPR003477">
    <property type="entry name" value="PemK-like"/>
</dbReference>
<gene>
    <name evidence="3" type="ORF">CGS55_12970</name>
</gene>
<comment type="caution">
    <text evidence="3">The sequence shown here is derived from an EMBL/GenBank/DDBJ whole genome shotgun (WGS) entry which is preliminary data.</text>
</comment>